<dbReference type="STRING" id="665126.ABB55_11430"/>
<keyword evidence="2" id="KW-0472">Membrane</keyword>
<dbReference type="OrthoDB" id="9806878at2"/>
<evidence type="ECO:0000313" key="4">
    <source>
        <dbReference type="Proteomes" id="UP000048984"/>
    </source>
</evidence>
<reference evidence="3 4" key="1">
    <citation type="submission" date="2015-09" db="EMBL/GenBank/DDBJ databases">
        <authorList>
            <consortium name="Swine Surveillance"/>
        </authorList>
    </citation>
    <scope>NUCLEOTIDE SEQUENCE [LARGE SCALE GENOMIC DNA]</scope>
    <source>
        <strain evidence="3 4">16</strain>
    </source>
</reference>
<proteinExistence type="predicted"/>
<dbReference type="AlphaFoldDB" id="A0A0N8GG12"/>
<keyword evidence="2" id="KW-1133">Transmembrane helix</keyword>
<organism evidence="3 4">
    <name type="scientific">Prosthecodimorpha hirschii</name>
    <dbReference type="NCBI Taxonomy" id="665126"/>
    <lineage>
        <taxon>Bacteria</taxon>
        <taxon>Pseudomonadati</taxon>
        <taxon>Pseudomonadota</taxon>
        <taxon>Alphaproteobacteria</taxon>
        <taxon>Hyphomicrobiales</taxon>
        <taxon>Ancalomicrobiaceae</taxon>
        <taxon>Prosthecodimorpha</taxon>
    </lineage>
</organism>
<keyword evidence="4" id="KW-1185">Reference proteome</keyword>
<name>A0A0N8GG12_9HYPH</name>
<feature type="coiled-coil region" evidence="1">
    <location>
        <begin position="95"/>
        <end position="129"/>
    </location>
</feature>
<dbReference type="InterPro" id="IPR021273">
    <property type="entry name" value="DUF2852"/>
</dbReference>
<dbReference type="EMBL" id="LJYW01000001">
    <property type="protein sequence ID" value="KPL55833.1"/>
    <property type="molecule type" value="Genomic_DNA"/>
</dbReference>
<evidence type="ECO:0008006" key="5">
    <source>
        <dbReference type="Google" id="ProtNLM"/>
    </source>
</evidence>
<feature type="transmembrane region" description="Helical" evidence="2">
    <location>
        <begin position="20"/>
        <end position="45"/>
    </location>
</feature>
<dbReference type="Pfam" id="PF11014">
    <property type="entry name" value="DUF2852"/>
    <property type="match status" value="1"/>
</dbReference>
<evidence type="ECO:0000256" key="2">
    <source>
        <dbReference type="SAM" id="Phobius"/>
    </source>
</evidence>
<sequence>MHCNTTYDAAQTGRPGFTPLTVGLTILGFLIAWPLGVAALAYAFFGHRIRGFAEGLRAGFRDKTGFGGWRDAAETVRRSGAFSERTGNAAFDEYRRREMERLDAERRRLDQERREFETYVRDLQRARDQQEFDRFMEERRRRQDGPTTA</sequence>
<evidence type="ECO:0000313" key="3">
    <source>
        <dbReference type="EMBL" id="KPL55833.1"/>
    </source>
</evidence>
<keyword evidence="2" id="KW-0812">Transmembrane</keyword>
<evidence type="ECO:0000256" key="1">
    <source>
        <dbReference type="SAM" id="Coils"/>
    </source>
</evidence>
<gene>
    <name evidence="3" type="ORF">ABB55_11430</name>
</gene>
<dbReference type="Proteomes" id="UP000048984">
    <property type="component" value="Unassembled WGS sequence"/>
</dbReference>
<keyword evidence="1" id="KW-0175">Coiled coil</keyword>
<accession>A0A0N8GG12</accession>
<reference evidence="3 4" key="2">
    <citation type="submission" date="2015-10" db="EMBL/GenBank/DDBJ databases">
        <title>Draft Genome Sequence of Prosthecomicrobium hirschii ATCC 27832.</title>
        <authorList>
            <person name="Daniel J."/>
            <person name="Givan S.A."/>
            <person name="Brun Y.V."/>
            <person name="Brown P.J."/>
        </authorList>
    </citation>
    <scope>NUCLEOTIDE SEQUENCE [LARGE SCALE GENOMIC DNA]</scope>
    <source>
        <strain evidence="3 4">16</strain>
    </source>
</reference>
<comment type="caution">
    <text evidence="3">The sequence shown here is derived from an EMBL/GenBank/DDBJ whole genome shotgun (WGS) entry which is preliminary data.</text>
</comment>
<protein>
    <recommendedName>
        <fullName evidence="5">DUF2852 domain-containing protein</fullName>
    </recommendedName>
</protein>